<name>A0A9D1UJM7_9CORY</name>
<reference evidence="2" key="1">
    <citation type="journal article" date="2021" name="PeerJ">
        <title>Extensive microbial diversity within the chicken gut microbiome revealed by metagenomics and culture.</title>
        <authorList>
            <person name="Gilroy R."/>
            <person name="Ravi A."/>
            <person name="Getino M."/>
            <person name="Pursley I."/>
            <person name="Horton D.L."/>
            <person name="Alikhan N.F."/>
            <person name="Baker D."/>
            <person name="Gharbi K."/>
            <person name="Hall N."/>
            <person name="Watson M."/>
            <person name="Adriaenssens E.M."/>
            <person name="Foster-Nyarko E."/>
            <person name="Jarju S."/>
            <person name="Secka A."/>
            <person name="Antonio M."/>
            <person name="Oren A."/>
            <person name="Chaudhuri R.R."/>
            <person name="La Ragione R."/>
            <person name="Hildebrand F."/>
            <person name="Pallen M.J."/>
        </authorList>
    </citation>
    <scope>NUCLEOTIDE SEQUENCE</scope>
    <source>
        <strain evidence="2">CHK32-1732</strain>
    </source>
</reference>
<comment type="caution">
    <text evidence="2">The sequence shown here is derived from an EMBL/GenBank/DDBJ whole genome shotgun (WGS) entry which is preliminary data.</text>
</comment>
<dbReference type="EMBL" id="DXGC01000008">
    <property type="protein sequence ID" value="HIW90207.1"/>
    <property type="molecule type" value="Genomic_DNA"/>
</dbReference>
<dbReference type="AlphaFoldDB" id="A0A9D1UJM7"/>
<organism evidence="2 3">
    <name type="scientific">Candidatus Corynebacterium avicola</name>
    <dbReference type="NCBI Taxonomy" id="2838527"/>
    <lineage>
        <taxon>Bacteria</taxon>
        <taxon>Bacillati</taxon>
        <taxon>Actinomycetota</taxon>
        <taxon>Actinomycetes</taxon>
        <taxon>Mycobacteriales</taxon>
        <taxon>Corynebacteriaceae</taxon>
        <taxon>Corynebacterium</taxon>
    </lineage>
</organism>
<dbReference type="InterPro" id="IPR025361">
    <property type="entry name" value="DUF4265"/>
</dbReference>
<evidence type="ECO:0000256" key="1">
    <source>
        <dbReference type="SAM" id="MobiDB-lite"/>
    </source>
</evidence>
<reference evidence="2" key="2">
    <citation type="submission" date="2021-04" db="EMBL/GenBank/DDBJ databases">
        <authorList>
            <person name="Gilroy R."/>
        </authorList>
    </citation>
    <scope>NUCLEOTIDE SEQUENCE</scope>
    <source>
        <strain evidence="2">CHK32-1732</strain>
    </source>
</reference>
<gene>
    <name evidence="2" type="ORF">H9870_00845</name>
</gene>
<dbReference type="Proteomes" id="UP000824190">
    <property type="component" value="Unassembled WGS sequence"/>
</dbReference>
<protein>
    <submittedName>
        <fullName evidence="2">DUF4265 domain-containing protein</fullName>
    </submittedName>
</protein>
<proteinExistence type="predicted"/>
<feature type="region of interest" description="Disordered" evidence="1">
    <location>
        <begin position="1"/>
        <end position="27"/>
    </location>
</feature>
<evidence type="ECO:0000313" key="3">
    <source>
        <dbReference type="Proteomes" id="UP000824190"/>
    </source>
</evidence>
<accession>A0A9D1UJM7</accession>
<dbReference type="Pfam" id="PF14085">
    <property type="entry name" value="DUF4265"/>
    <property type="match status" value="1"/>
</dbReference>
<sequence length="168" mass="17752">MNQPKRHLRSTPPSPHPSPSPRTASTVRTVTARVDPAPGRPAGVPSESLVTWDIGGGHYVIRSVPVVATHLTHGDIVACSESDGRLFVDELVLHGGGHTIRMLVDENHPGARPGLRDRLAVQLIRSGCVVEKLGHHILAIGVGPDVDSGDIGTLCDSWEDTGVVKVLG</sequence>
<evidence type="ECO:0000313" key="2">
    <source>
        <dbReference type="EMBL" id="HIW90207.1"/>
    </source>
</evidence>